<proteinExistence type="predicted"/>
<organism evidence="1 2">
    <name type="scientific">Kickxella alabastrina</name>
    <dbReference type="NCBI Taxonomy" id="61397"/>
    <lineage>
        <taxon>Eukaryota</taxon>
        <taxon>Fungi</taxon>
        <taxon>Fungi incertae sedis</taxon>
        <taxon>Zoopagomycota</taxon>
        <taxon>Kickxellomycotina</taxon>
        <taxon>Kickxellomycetes</taxon>
        <taxon>Kickxellales</taxon>
        <taxon>Kickxellaceae</taxon>
        <taxon>Kickxella</taxon>
    </lineage>
</organism>
<evidence type="ECO:0000313" key="2">
    <source>
        <dbReference type="Proteomes" id="UP001150581"/>
    </source>
</evidence>
<comment type="caution">
    <text evidence="1">The sequence shown here is derived from an EMBL/GenBank/DDBJ whole genome shotgun (WGS) entry which is preliminary data.</text>
</comment>
<name>A0ACC1IH82_9FUNG</name>
<dbReference type="Proteomes" id="UP001150581">
    <property type="component" value="Unassembled WGS sequence"/>
</dbReference>
<dbReference type="EMBL" id="JANBPG010000850">
    <property type="protein sequence ID" value="KAJ1893336.1"/>
    <property type="molecule type" value="Genomic_DNA"/>
</dbReference>
<keyword evidence="2" id="KW-1185">Reference proteome</keyword>
<protein>
    <submittedName>
        <fullName evidence="1">Uncharacterized protein</fullName>
    </submittedName>
</protein>
<reference evidence="1" key="1">
    <citation type="submission" date="2022-07" db="EMBL/GenBank/DDBJ databases">
        <title>Phylogenomic reconstructions and comparative analyses of Kickxellomycotina fungi.</title>
        <authorList>
            <person name="Reynolds N.K."/>
            <person name="Stajich J.E."/>
            <person name="Barry K."/>
            <person name="Grigoriev I.V."/>
            <person name="Crous P."/>
            <person name="Smith M.E."/>
        </authorList>
    </citation>
    <scope>NUCLEOTIDE SEQUENCE</scope>
    <source>
        <strain evidence="1">Benny 63K</strain>
    </source>
</reference>
<gene>
    <name evidence="1" type="ORF">LPJ66_005817</name>
</gene>
<accession>A0ACC1IH82</accession>
<sequence length="141" mass="15611">MNDSELEALRARRMAELQSQNGGAGAGVGANSGAGAGAGVGAESAAKSQQEEARSSMLSQALDNNARERLGRIAIVKADRARAIEDMILRMIRMGQIRKKITEDELKEMLEEINGQHHQETKIVYNRKEFEDDDDEEEYDF</sequence>
<evidence type="ECO:0000313" key="1">
    <source>
        <dbReference type="EMBL" id="KAJ1893336.1"/>
    </source>
</evidence>